<keyword evidence="1" id="KW-1133">Transmembrane helix</keyword>
<name>A0A401TK61_CHIPU</name>
<evidence type="ECO:0000313" key="3">
    <source>
        <dbReference type="Proteomes" id="UP000287033"/>
    </source>
</evidence>
<keyword evidence="1" id="KW-0472">Membrane</keyword>
<feature type="transmembrane region" description="Helical" evidence="1">
    <location>
        <begin position="24"/>
        <end position="42"/>
    </location>
</feature>
<accession>A0A401TK61</accession>
<proteinExistence type="predicted"/>
<reference evidence="2 3" key="1">
    <citation type="journal article" date="2018" name="Nat. Ecol. Evol.">
        <title>Shark genomes provide insights into elasmobranch evolution and the origin of vertebrates.</title>
        <authorList>
            <person name="Hara Y"/>
            <person name="Yamaguchi K"/>
            <person name="Onimaru K"/>
            <person name="Kadota M"/>
            <person name="Koyanagi M"/>
            <person name="Keeley SD"/>
            <person name="Tatsumi K"/>
            <person name="Tanaka K"/>
            <person name="Motone F"/>
            <person name="Kageyama Y"/>
            <person name="Nozu R"/>
            <person name="Adachi N"/>
            <person name="Nishimura O"/>
            <person name="Nakagawa R"/>
            <person name="Tanegashima C"/>
            <person name="Kiyatake I"/>
            <person name="Matsumoto R"/>
            <person name="Murakumo K"/>
            <person name="Nishida K"/>
            <person name="Terakita A"/>
            <person name="Kuratani S"/>
            <person name="Sato K"/>
            <person name="Hyodo S Kuraku.S."/>
        </authorList>
    </citation>
    <scope>NUCLEOTIDE SEQUENCE [LARGE SCALE GENOMIC DNA]</scope>
</reference>
<dbReference type="OrthoDB" id="3639251at2759"/>
<comment type="caution">
    <text evidence="2">The sequence shown here is derived from an EMBL/GenBank/DDBJ whole genome shotgun (WGS) entry which is preliminary data.</text>
</comment>
<organism evidence="2 3">
    <name type="scientific">Chiloscyllium punctatum</name>
    <name type="common">Brownbanded bambooshark</name>
    <name type="synonym">Hemiscyllium punctatum</name>
    <dbReference type="NCBI Taxonomy" id="137246"/>
    <lineage>
        <taxon>Eukaryota</taxon>
        <taxon>Metazoa</taxon>
        <taxon>Chordata</taxon>
        <taxon>Craniata</taxon>
        <taxon>Vertebrata</taxon>
        <taxon>Chondrichthyes</taxon>
        <taxon>Elasmobranchii</taxon>
        <taxon>Galeomorphii</taxon>
        <taxon>Galeoidea</taxon>
        <taxon>Orectolobiformes</taxon>
        <taxon>Hemiscylliidae</taxon>
        <taxon>Chiloscyllium</taxon>
    </lineage>
</organism>
<sequence length="69" mass="7172">EMGIGVTLTIIVEMVSPSVCSPAVAIYIFIISNVGGNAPLLVTPLTRAWGLRAALLVLCPGMYIAGRSL</sequence>
<protein>
    <submittedName>
        <fullName evidence="2">Uncharacterized protein</fullName>
    </submittedName>
</protein>
<dbReference type="AlphaFoldDB" id="A0A401TK61"/>
<evidence type="ECO:0000256" key="1">
    <source>
        <dbReference type="SAM" id="Phobius"/>
    </source>
</evidence>
<dbReference type="Proteomes" id="UP000287033">
    <property type="component" value="Unassembled WGS sequence"/>
</dbReference>
<dbReference type="STRING" id="137246.A0A401TK61"/>
<evidence type="ECO:0000313" key="2">
    <source>
        <dbReference type="EMBL" id="GCC43050.1"/>
    </source>
</evidence>
<gene>
    <name evidence="2" type="ORF">chiPu_0026912</name>
</gene>
<feature type="transmembrane region" description="Helical" evidence="1">
    <location>
        <begin position="49"/>
        <end position="66"/>
    </location>
</feature>
<dbReference type="EMBL" id="BEZZ01090302">
    <property type="protein sequence ID" value="GCC43050.1"/>
    <property type="molecule type" value="Genomic_DNA"/>
</dbReference>
<keyword evidence="3" id="KW-1185">Reference proteome</keyword>
<keyword evidence="1" id="KW-0812">Transmembrane</keyword>
<feature type="non-terminal residue" evidence="2">
    <location>
        <position position="1"/>
    </location>
</feature>